<evidence type="ECO:0000313" key="3">
    <source>
        <dbReference type="Proteomes" id="UP000183975"/>
    </source>
</evidence>
<dbReference type="RefSeq" id="WP_330391267.1">
    <property type="nucleotide sequence ID" value="NZ_FRAH01000109.1"/>
</dbReference>
<evidence type="ECO:0000256" key="1">
    <source>
        <dbReference type="SAM" id="Coils"/>
    </source>
</evidence>
<dbReference type="EMBL" id="FRAH01000109">
    <property type="protein sequence ID" value="SHL42868.1"/>
    <property type="molecule type" value="Genomic_DNA"/>
</dbReference>
<proteinExistence type="predicted"/>
<dbReference type="AlphaFoldDB" id="A0A1M7AJG6"/>
<feature type="non-terminal residue" evidence="2">
    <location>
        <position position="1"/>
    </location>
</feature>
<reference evidence="2 3" key="1">
    <citation type="submission" date="2016-11" db="EMBL/GenBank/DDBJ databases">
        <authorList>
            <person name="Jaros S."/>
            <person name="Januszkiewicz K."/>
            <person name="Wedrychowicz H."/>
        </authorList>
    </citation>
    <scope>NUCLEOTIDE SEQUENCE [LARGE SCALE GENOMIC DNA]</scope>
    <source>
        <strain evidence="2 3">DSM 14214</strain>
    </source>
</reference>
<organism evidence="2 3">
    <name type="scientific">Anaerotignum lactatifermentans DSM 14214</name>
    <dbReference type="NCBI Taxonomy" id="1121323"/>
    <lineage>
        <taxon>Bacteria</taxon>
        <taxon>Bacillati</taxon>
        <taxon>Bacillota</taxon>
        <taxon>Clostridia</taxon>
        <taxon>Lachnospirales</taxon>
        <taxon>Anaerotignaceae</taxon>
        <taxon>Anaerotignum</taxon>
    </lineage>
</organism>
<evidence type="ECO:0000313" key="2">
    <source>
        <dbReference type="EMBL" id="SHL42868.1"/>
    </source>
</evidence>
<keyword evidence="1" id="KW-0175">Coiled coil</keyword>
<gene>
    <name evidence="2" type="ORF">SAMN02745138_03417</name>
</gene>
<protein>
    <submittedName>
        <fullName evidence="2">Uncharacterized protein</fullName>
    </submittedName>
</protein>
<name>A0A1M7AJG6_9FIRM</name>
<feature type="coiled-coil region" evidence="1">
    <location>
        <begin position="68"/>
        <end position="95"/>
    </location>
</feature>
<sequence length="134" mass="15560">YPNQKWVLCLDIIAGEAIDYNNTKLNISYKYSSKENKKFYLKSKKIYFENETVDFNDYSNFLVYISDVDELANEVKKLGNNIEKINKTLNKMQKVQQHCTETQTYFTIGDKCQSTIVTGHGEPNIIKKGDLPNE</sequence>
<keyword evidence="3" id="KW-1185">Reference proteome</keyword>
<accession>A0A1M7AJG6</accession>
<dbReference type="Proteomes" id="UP000183975">
    <property type="component" value="Unassembled WGS sequence"/>
</dbReference>